<evidence type="ECO:0000256" key="5">
    <source>
        <dbReference type="ARBA" id="ARBA00023136"/>
    </source>
</evidence>
<dbReference type="Proteomes" id="UP000001996">
    <property type="component" value="Unassembled WGS sequence"/>
</dbReference>
<organism evidence="10 11">
    <name type="scientific">Lodderomyces elongisporus (strain ATCC 11503 / CBS 2605 / JCM 1781 / NBRC 1676 / NRRL YB-4239)</name>
    <name type="common">Yeast</name>
    <name type="synonym">Saccharomyces elongisporus</name>
    <dbReference type="NCBI Taxonomy" id="379508"/>
    <lineage>
        <taxon>Eukaryota</taxon>
        <taxon>Fungi</taxon>
        <taxon>Dikarya</taxon>
        <taxon>Ascomycota</taxon>
        <taxon>Saccharomycotina</taxon>
        <taxon>Pichiomycetes</taxon>
        <taxon>Debaryomycetaceae</taxon>
        <taxon>Candida/Lodderomyces clade</taxon>
        <taxon>Lodderomyces</taxon>
    </lineage>
</organism>
<dbReference type="InterPro" id="IPR056458">
    <property type="entry name" value="TPR_DOP1_M"/>
</dbReference>
<dbReference type="FunCoup" id="A5E2Y5">
    <property type="interactions" value="117"/>
</dbReference>
<dbReference type="InterPro" id="IPR040314">
    <property type="entry name" value="DOP1"/>
</dbReference>
<evidence type="ECO:0000259" key="7">
    <source>
        <dbReference type="Pfam" id="PF04118"/>
    </source>
</evidence>
<dbReference type="PANTHER" id="PTHR14042:SF24">
    <property type="entry name" value="PROTEIN DOPEY-1 HOMOLOG"/>
    <property type="match status" value="1"/>
</dbReference>
<dbReference type="Pfam" id="PF04118">
    <property type="entry name" value="Dopey_N"/>
    <property type="match status" value="1"/>
</dbReference>
<dbReference type="KEGG" id="lel:PVL30_004791"/>
<dbReference type="OMA" id="GLETCIA"/>
<dbReference type="InterPro" id="IPR007249">
    <property type="entry name" value="DOP1_N"/>
</dbReference>
<keyword evidence="4" id="KW-0333">Golgi apparatus</keyword>
<dbReference type="OrthoDB" id="297643at2759"/>
<evidence type="ECO:0000313" key="10">
    <source>
        <dbReference type="EMBL" id="EDK45793.1"/>
    </source>
</evidence>
<evidence type="ECO:0000256" key="1">
    <source>
        <dbReference type="ARBA" id="ARBA00004395"/>
    </source>
</evidence>
<dbReference type="VEuPathDB" id="FungiDB:LELG_03972"/>
<dbReference type="GeneID" id="5231861"/>
<keyword evidence="11" id="KW-1185">Reference proteome</keyword>
<evidence type="ECO:0000259" key="8">
    <source>
        <dbReference type="Pfam" id="PF24597"/>
    </source>
</evidence>
<dbReference type="STRING" id="379508.A5E2Y5"/>
<dbReference type="InterPro" id="IPR056457">
    <property type="entry name" value="DOP1_C"/>
</dbReference>
<evidence type="ECO:0000256" key="3">
    <source>
        <dbReference type="ARBA" id="ARBA00022927"/>
    </source>
</evidence>
<feature type="domain" description="DOP1 N-terminal" evidence="7">
    <location>
        <begin position="12"/>
        <end position="323"/>
    </location>
</feature>
<dbReference type="Pfam" id="PF24597">
    <property type="entry name" value="TPR_DOP1_M"/>
    <property type="match status" value="1"/>
</dbReference>
<feature type="domain" description="DOP1-like middle TPR" evidence="8">
    <location>
        <begin position="336"/>
        <end position="517"/>
    </location>
</feature>
<protein>
    <submittedName>
        <fullName evidence="10">Uncharacterized protein</fullName>
    </submittedName>
</protein>
<gene>
    <name evidence="10" type="ORF">LELG_03972</name>
</gene>
<dbReference type="Pfam" id="PF24598">
    <property type="entry name" value="DOP1_C"/>
    <property type="match status" value="1"/>
</dbReference>
<evidence type="ECO:0000259" key="9">
    <source>
        <dbReference type="Pfam" id="PF24598"/>
    </source>
</evidence>
<sequence length="1696" mass="193785">MSRLHNEAKVSAKDKKYIQQVEKVLATFDTLDEWADYIAFLAKLQKVLLGHVEQLAANTEFYVPRGHEVAHCLALCLSPNLPNGVHQKALSIYELTFQNLSSKRLNMEINIWLPGFLPLLSYSSILLKPLQLDVFRNVIFPKLDKNNERAMTKPILLSFLAALEDETSEVFEEVIKTLELFKKQIADDSQFWHCLFLCIITNPERRVGALKWCERFLPDFTNTKGEDGMPLVSEEALMCLKPEPGLLARALSVGIEITLSSEIIVSRGFFDVLLSRLPLDSYIFESKVPSNDKKSLIMACCKLVLRKDMSLNRRVWTYFLGPEHDGDKKGKNRQTYFKKNVLQTLETGLLELINSDATSLPSLSTLSTTSSSAFSSSTRIEGYAIAAHLIMDRWEISTELTPKIFSPLLRVAFQSKELVGVRESATTFFDETQSAYMWREIVKELAVNGREPDYNFIEFALSNLNAQEDEDLKVHIPLVISCLLQRQFLNNQMREILENLLSQVPEDVLKENDGEFSISDEDFKNAVLEWYESYDDTEQGNENSKPCPFSLKQVLAYVKIRLKKLLLGETGYAIANERASDLLATKLGIMCQEPEKKVILMTILDKISGLKPAPQNVSTVIEMFNFINRILGSQLSKYADAIKREQFTRQILIHLWQSLISTSPAMFQVESIKCLLDLQLMISSFGKIEAGLTQLFLGASPSEKLVVFETIWLHTSSGGELDQALQRQLEILFDVMNKENLANSNSNKIAFELMVERILRNKSNRFFNLLISPTLFFDFMDNSRNQIAKGDDLSLFAYYLRNIKACIDQNPKIIREYLGKDNISSNERLVNLCSIIKTNGWENLSYKGLLVAEYNNFINLDVKVCSTLNRQEYFKCVVLFFQVYQLLITGTERDFKDLFDNLLRISLHYLDLSAEFRITETVPVLARCILHFINCSVEHNIDLNLLHVEEQNRDPAIISFLVLALKRSSNLVTIESLLSLLQKLIHIFGESMFGVLLILNDALVSKINGIFQRLVEFEVFNDDEEFNPTMRLLLVGLEQLLTISHGYLMHSKVRAQSQQQAEKNQESGGFLNNVIQGVFQIESPSTRSSEEYKLYSTLIAFHDAIKTLYRIWSWSDAKHDIPLKGVVTYSHRSLTYVSYDIKFRAKGVLDTIFDLEKQEVVTALVASHGDMLGTLKLLNVLDRARSQITLPCLINCVISTCNPQQLPPNCKTYIDSEMSPKQLTAFLVAFYELMDADTSLEVWSQTADFFDKVLVEFPKYELVIPDVLRICKILALKASSLRSADSKNKRALSEYFSKILLQYISTSLLALVLTLTLKKNKYSIESEESEQGNEQIAVLLELIPHFLIIVPETDKCELLIVNIQNHSLFTKGSLVKKVTTLVQGSTELLKLIGTHYNSKHWRLLMHDLFQDSDFFMLPIVKTLDWLEIMTIWLQTDKSRFKEKLSKMSSASSNATGNLFSWGEAAEVENKVNILKRLTYMLLVQPEDFYIDSVDSIFETIRTVLSVSNCPYPIRIEITTILRAVVLKFSEAHLLSHWPTIIHELVSICYMADKPVKELNTIPAEKVQLILYGMKLLDELLLVGRDEFNVNSWLFVNSSGYESNKDKDSALIIDHIAHNVDFTTFKIDAIRLPNGTNLDERLRPLLENVKHLDLIAQLRLFFDSLSMIHYERIYSLKKVDYDACVQDIFNDLMVYGN</sequence>
<name>A5E2Y5_LODEL</name>
<comment type="similarity">
    <text evidence="6">Belongs to the DOP1 family.</text>
</comment>
<dbReference type="GO" id="GO:0005768">
    <property type="term" value="C:endosome"/>
    <property type="evidence" value="ECO:0007669"/>
    <property type="project" value="TreeGrafter"/>
</dbReference>
<dbReference type="EMBL" id="CH981528">
    <property type="protein sequence ID" value="EDK45793.1"/>
    <property type="molecule type" value="Genomic_DNA"/>
</dbReference>
<evidence type="ECO:0000256" key="2">
    <source>
        <dbReference type="ARBA" id="ARBA00022448"/>
    </source>
</evidence>
<keyword evidence="5" id="KW-0472">Membrane</keyword>
<dbReference type="PANTHER" id="PTHR14042">
    <property type="entry name" value="DOPEY-RELATED"/>
    <property type="match status" value="1"/>
</dbReference>
<evidence type="ECO:0000313" key="11">
    <source>
        <dbReference type="Proteomes" id="UP000001996"/>
    </source>
</evidence>
<dbReference type="eggNOG" id="KOG3613">
    <property type="taxonomic scope" value="Eukaryota"/>
</dbReference>
<reference evidence="10 11" key="1">
    <citation type="journal article" date="2009" name="Nature">
        <title>Evolution of pathogenicity and sexual reproduction in eight Candida genomes.</title>
        <authorList>
            <person name="Butler G."/>
            <person name="Rasmussen M.D."/>
            <person name="Lin M.F."/>
            <person name="Santos M.A."/>
            <person name="Sakthikumar S."/>
            <person name="Munro C.A."/>
            <person name="Rheinbay E."/>
            <person name="Grabherr M."/>
            <person name="Forche A."/>
            <person name="Reedy J.L."/>
            <person name="Agrafioti I."/>
            <person name="Arnaud M.B."/>
            <person name="Bates S."/>
            <person name="Brown A.J."/>
            <person name="Brunke S."/>
            <person name="Costanzo M.C."/>
            <person name="Fitzpatrick D.A."/>
            <person name="de Groot P.W."/>
            <person name="Harris D."/>
            <person name="Hoyer L.L."/>
            <person name="Hube B."/>
            <person name="Klis F.M."/>
            <person name="Kodira C."/>
            <person name="Lennard N."/>
            <person name="Logue M.E."/>
            <person name="Martin R."/>
            <person name="Neiman A.M."/>
            <person name="Nikolaou E."/>
            <person name="Quail M.A."/>
            <person name="Quinn J."/>
            <person name="Santos M.C."/>
            <person name="Schmitzberger F.F."/>
            <person name="Sherlock G."/>
            <person name="Shah P."/>
            <person name="Silverstein K.A."/>
            <person name="Skrzypek M.S."/>
            <person name="Soll D."/>
            <person name="Staggs R."/>
            <person name="Stansfield I."/>
            <person name="Stumpf M.P."/>
            <person name="Sudbery P.E."/>
            <person name="Srikantha T."/>
            <person name="Zeng Q."/>
            <person name="Berman J."/>
            <person name="Berriman M."/>
            <person name="Heitman J."/>
            <person name="Gow N.A."/>
            <person name="Lorenz M.C."/>
            <person name="Birren B.W."/>
            <person name="Kellis M."/>
            <person name="Cuomo C.A."/>
        </authorList>
    </citation>
    <scope>NUCLEOTIDE SEQUENCE [LARGE SCALE GENOMIC DNA]</scope>
    <source>
        <strain evidence="11">ATCC 11503 / BCRC 21390 / CBS 2605 / JCM 1781 / NBRC 1676 / NRRL YB-4239</strain>
    </source>
</reference>
<dbReference type="HOGENOM" id="CLU_001197_1_0_1"/>
<keyword evidence="2" id="KW-0813">Transport</keyword>
<comment type="subcellular location">
    <subcellularLocation>
        <location evidence="1">Golgi apparatus membrane</location>
        <topology evidence="1">Peripheral membrane protein</topology>
    </subcellularLocation>
</comment>
<feature type="domain" description="DOP1-like C-terminal" evidence="9">
    <location>
        <begin position="1226"/>
        <end position="1674"/>
    </location>
</feature>
<dbReference type="GO" id="GO:0006895">
    <property type="term" value="P:Golgi to endosome transport"/>
    <property type="evidence" value="ECO:0007669"/>
    <property type="project" value="InterPro"/>
</dbReference>
<dbReference type="GO" id="GO:0000139">
    <property type="term" value="C:Golgi membrane"/>
    <property type="evidence" value="ECO:0007669"/>
    <property type="project" value="UniProtKB-SubCell"/>
</dbReference>
<evidence type="ECO:0000256" key="6">
    <source>
        <dbReference type="ARBA" id="ARBA00046326"/>
    </source>
</evidence>
<dbReference type="GO" id="GO:0005802">
    <property type="term" value="C:trans-Golgi network"/>
    <property type="evidence" value="ECO:0007669"/>
    <property type="project" value="TreeGrafter"/>
</dbReference>
<dbReference type="GO" id="GO:0005829">
    <property type="term" value="C:cytosol"/>
    <property type="evidence" value="ECO:0007669"/>
    <property type="project" value="GOC"/>
</dbReference>
<dbReference type="InParanoid" id="A5E2Y5"/>
<evidence type="ECO:0000256" key="4">
    <source>
        <dbReference type="ARBA" id="ARBA00023034"/>
    </source>
</evidence>
<keyword evidence="3" id="KW-0653">Protein transport</keyword>
<accession>A5E2Y5</accession>
<proteinExistence type="inferred from homology"/>
<dbReference type="GO" id="GO:0015031">
    <property type="term" value="P:protein transport"/>
    <property type="evidence" value="ECO:0007669"/>
    <property type="project" value="UniProtKB-KW"/>
</dbReference>